<evidence type="ECO:0000313" key="3">
    <source>
        <dbReference type="Proteomes" id="UP000770661"/>
    </source>
</evidence>
<accession>A0A8J5C918</accession>
<dbReference type="EMBL" id="JACEEZ010016946">
    <property type="protein sequence ID" value="KAG0717888.1"/>
    <property type="molecule type" value="Genomic_DNA"/>
</dbReference>
<comment type="caution">
    <text evidence="2">The sequence shown here is derived from an EMBL/GenBank/DDBJ whole genome shotgun (WGS) entry which is preliminary data.</text>
</comment>
<evidence type="ECO:0000256" key="1">
    <source>
        <dbReference type="SAM" id="MobiDB-lite"/>
    </source>
</evidence>
<dbReference type="AlphaFoldDB" id="A0A8J5C918"/>
<protein>
    <submittedName>
        <fullName evidence="2">Uncharacterized protein</fullName>
    </submittedName>
</protein>
<gene>
    <name evidence="2" type="ORF">GWK47_053535</name>
</gene>
<dbReference type="Proteomes" id="UP000770661">
    <property type="component" value="Unassembled WGS sequence"/>
</dbReference>
<reference evidence="2" key="1">
    <citation type="submission" date="2020-07" db="EMBL/GenBank/DDBJ databases">
        <title>The High-quality genome of the commercially important snow crab, Chionoecetes opilio.</title>
        <authorList>
            <person name="Jeong J.-H."/>
            <person name="Ryu S."/>
        </authorList>
    </citation>
    <scope>NUCLEOTIDE SEQUENCE</scope>
    <source>
        <strain evidence="2">MADBK_172401_WGS</strain>
        <tissue evidence="2">Digestive gland</tissue>
    </source>
</reference>
<evidence type="ECO:0000313" key="2">
    <source>
        <dbReference type="EMBL" id="KAG0717888.1"/>
    </source>
</evidence>
<feature type="compositionally biased region" description="Pro residues" evidence="1">
    <location>
        <begin position="125"/>
        <end position="136"/>
    </location>
</feature>
<feature type="region of interest" description="Disordered" evidence="1">
    <location>
        <begin position="33"/>
        <end position="83"/>
    </location>
</feature>
<feature type="region of interest" description="Disordered" evidence="1">
    <location>
        <begin position="125"/>
        <end position="151"/>
    </location>
</feature>
<proteinExistence type="predicted"/>
<keyword evidence="3" id="KW-1185">Reference proteome</keyword>
<organism evidence="2 3">
    <name type="scientific">Chionoecetes opilio</name>
    <name type="common">Atlantic snow crab</name>
    <name type="synonym">Cancer opilio</name>
    <dbReference type="NCBI Taxonomy" id="41210"/>
    <lineage>
        <taxon>Eukaryota</taxon>
        <taxon>Metazoa</taxon>
        <taxon>Ecdysozoa</taxon>
        <taxon>Arthropoda</taxon>
        <taxon>Crustacea</taxon>
        <taxon>Multicrustacea</taxon>
        <taxon>Malacostraca</taxon>
        <taxon>Eumalacostraca</taxon>
        <taxon>Eucarida</taxon>
        <taxon>Decapoda</taxon>
        <taxon>Pleocyemata</taxon>
        <taxon>Brachyura</taxon>
        <taxon>Eubrachyura</taxon>
        <taxon>Majoidea</taxon>
        <taxon>Majidae</taxon>
        <taxon>Chionoecetes</taxon>
    </lineage>
</organism>
<sequence length="151" mass="15359">MAPRPGVSPCPQHAVTGAEAMPRQALLPAGLHLHRHPAPMHPGGGRRLSQSRSSSRHRGRGMALTGALAGPRDPRMYLGGPGKPIGHLGGSLGHNPRKSASRWPGSLCSVYGGFFPCVCSGVVPPVPGTSPGPAPPRSGANPGEHALPPPA</sequence>
<name>A0A8J5C918_CHIOP</name>